<dbReference type="SUPFAM" id="SSF53187">
    <property type="entry name" value="Zn-dependent exopeptidases"/>
    <property type="match status" value="1"/>
</dbReference>
<evidence type="ECO:0000259" key="2">
    <source>
        <dbReference type="SMART" id="SM00646"/>
    </source>
</evidence>
<reference evidence="3 4" key="1">
    <citation type="submission" date="2018-11" db="EMBL/GenBank/DDBJ databases">
        <title>Novel Erysipelotrichaceae bacterium isolated from small intestine of a swine.</title>
        <authorList>
            <person name="Kim J.S."/>
            <person name="Choe H."/>
            <person name="Lee Y.R."/>
            <person name="Kim K.M."/>
            <person name="Park D.S."/>
        </authorList>
    </citation>
    <scope>NUCLEOTIDE SEQUENCE [LARGE SCALE GENOMIC DNA]</scope>
    <source>
        <strain evidence="3 4">SG0102</strain>
    </source>
</reference>
<dbReference type="RefSeq" id="WP_125120261.1">
    <property type="nucleotide sequence ID" value="NZ_AP019309.1"/>
</dbReference>
<dbReference type="CDD" id="cd02696">
    <property type="entry name" value="MurNAc-LAA"/>
    <property type="match status" value="1"/>
</dbReference>
<accession>A0A3G9JGP1</accession>
<dbReference type="SMART" id="SM00646">
    <property type="entry name" value="Ami_3"/>
    <property type="match status" value="1"/>
</dbReference>
<dbReference type="InParanoid" id="A0A3G9JGP1"/>
<sequence length="250" mass="28114">MKKWGMAVLAIMMIMPANRPAVCGKEKQAIKKTVQKDKKEKKKKVICIDAGHQLHADTSLEPNGPHSKVKKMKVTDGTVGRYTHVREASVNLAVALKLEKILKHRGYQVVMVRRHEKVNILNSKRAEIANKAHADAMIRLHCNDMGESHTHGFFVCTPSRHNKFMSKKLIDRSLQLSKCLLPAIEKQTHANNRGLSYRDDLTGTNFSKAPTALIEMGEMHNKQEDQLLVTASYQQKMALGLANGIDAFFH</sequence>
<dbReference type="GO" id="GO:0030288">
    <property type="term" value="C:outer membrane-bounded periplasmic space"/>
    <property type="evidence" value="ECO:0007669"/>
    <property type="project" value="TreeGrafter"/>
</dbReference>
<dbReference type="InterPro" id="IPR050695">
    <property type="entry name" value="N-acetylmuramoyl_amidase_3"/>
</dbReference>
<evidence type="ECO:0000313" key="4">
    <source>
        <dbReference type="Proteomes" id="UP000268059"/>
    </source>
</evidence>
<feature type="domain" description="MurNAc-LAA" evidence="2">
    <location>
        <begin position="126"/>
        <end position="246"/>
    </location>
</feature>
<dbReference type="Pfam" id="PF01520">
    <property type="entry name" value="Amidase_3"/>
    <property type="match status" value="1"/>
</dbReference>
<name>A0A3G9JGP1_9FIRM</name>
<dbReference type="OrthoDB" id="43070at2"/>
<dbReference type="PANTHER" id="PTHR30404:SF0">
    <property type="entry name" value="N-ACETYLMURAMOYL-L-ALANINE AMIDASE AMIC"/>
    <property type="match status" value="1"/>
</dbReference>
<dbReference type="KEGG" id="ebm:SG0102_24790"/>
<gene>
    <name evidence="3" type="ORF">SG0102_24790</name>
</gene>
<dbReference type="InterPro" id="IPR002508">
    <property type="entry name" value="MurNAc-LAA_cat"/>
</dbReference>
<keyword evidence="1" id="KW-0378">Hydrolase</keyword>
<evidence type="ECO:0000313" key="3">
    <source>
        <dbReference type="EMBL" id="BBH27545.1"/>
    </source>
</evidence>
<dbReference type="Gene3D" id="3.40.630.40">
    <property type="entry name" value="Zn-dependent exopeptidases"/>
    <property type="match status" value="1"/>
</dbReference>
<dbReference type="Proteomes" id="UP000268059">
    <property type="component" value="Chromosome"/>
</dbReference>
<keyword evidence="4" id="KW-1185">Reference proteome</keyword>
<dbReference type="EMBL" id="AP019309">
    <property type="protein sequence ID" value="BBH27545.1"/>
    <property type="molecule type" value="Genomic_DNA"/>
</dbReference>
<dbReference type="AlphaFoldDB" id="A0A3G9JGP1"/>
<protein>
    <recommendedName>
        <fullName evidence="2">MurNAc-LAA domain-containing protein</fullName>
    </recommendedName>
</protein>
<proteinExistence type="predicted"/>
<organism evidence="3 4">
    <name type="scientific">Intestinibaculum porci</name>
    <dbReference type="NCBI Taxonomy" id="2487118"/>
    <lineage>
        <taxon>Bacteria</taxon>
        <taxon>Bacillati</taxon>
        <taxon>Bacillota</taxon>
        <taxon>Erysipelotrichia</taxon>
        <taxon>Erysipelotrichales</taxon>
        <taxon>Erysipelotrichaceae</taxon>
        <taxon>Intestinibaculum</taxon>
    </lineage>
</organism>
<dbReference type="FunCoup" id="A0A3G9JGP1">
    <property type="interactions" value="110"/>
</dbReference>
<evidence type="ECO:0000256" key="1">
    <source>
        <dbReference type="ARBA" id="ARBA00022801"/>
    </source>
</evidence>
<dbReference type="PANTHER" id="PTHR30404">
    <property type="entry name" value="N-ACETYLMURAMOYL-L-ALANINE AMIDASE"/>
    <property type="match status" value="1"/>
</dbReference>
<dbReference type="GO" id="GO:0008745">
    <property type="term" value="F:N-acetylmuramoyl-L-alanine amidase activity"/>
    <property type="evidence" value="ECO:0007669"/>
    <property type="project" value="InterPro"/>
</dbReference>
<dbReference type="GO" id="GO:0009253">
    <property type="term" value="P:peptidoglycan catabolic process"/>
    <property type="evidence" value="ECO:0007669"/>
    <property type="project" value="InterPro"/>
</dbReference>